<feature type="coiled-coil region" evidence="1">
    <location>
        <begin position="4"/>
        <end position="105"/>
    </location>
</feature>
<organism evidence="3 4">
    <name type="scientific">Dongia sedimenti</name>
    <dbReference type="NCBI Taxonomy" id="3064282"/>
    <lineage>
        <taxon>Bacteria</taxon>
        <taxon>Pseudomonadati</taxon>
        <taxon>Pseudomonadota</taxon>
        <taxon>Alphaproteobacteria</taxon>
        <taxon>Rhodospirillales</taxon>
        <taxon>Dongiaceae</taxon>
        <taxon>Dongia</taxon>
    </lineage>
</organism>
<dbReference type="Proteomes" id="UP001230156">
    <property type="component" value="Unassembled WGS sequence"/>
</dbReference>
<feature type="compositionally biased region" description="Basic and acidic residues" evidence="2">
    <location>
        <begin position="205"/>
        <end position="215"/>
    </location>
</feature>
<keyword evidence="4" id="KW-1185">Reference proteome</keyword>
<sequence length="241" mass="25844">MDDLAQLQSRVEAARERLGGVEADQRKYGLRLDDLVRIVEGALSRQSEDLKAARIRSASLETELDDARNAISRQEVELAGKETDIARLESQNEQLRTMVKTLLDLVEGRNTTPLREAMIRLERGVRHLLTETGSPGAKPLINAAPETPAATPPARPVLVQPPQAVQGRVQTPRAAIKPAEPEPAADRDAADAGDALVELTSLGRGDPEGIVKEPPEISAPVAQIIRRLTDSAATGALASDA</sequence>
<keyword evidence="1" id="KW-0175">Coiled coil</keyword>
<reference evidence="4" key="1">
    <citation type="submission" date="2023-08" db="EMBL/GenBank/DDBJ databases">
        <title>Rhodospirillaceae gen. nov., a novel taxon isolated from the Yangtze River Yuezi River estuary sludge.</title>
        <authorList>
            <person name="Ruan L."/>
        </authorList>
    </citation>
    <scope>NUCLEOTIDE SEQUENCE [LARGE SCALE GENOMIC DNA]</scope>
    <source>
        <strain evidence="4">R-7</strain>
    </source>
</reference>
<comment type="caution">
    <text evidence="3">The sequence shown here is derived from an EMBL/GenBank/DDBJ whole genome shotgun (WGS) entry which is preliminary data.</text>
</comment>
<evidence type="ECO:0000256" key="1">
    <source>
        <dbReference type="SAM" id="Coils"/>
    </source>
</evidence>
<evidence type="ECO:0000256" key="2">
    <source>
        <dbReference type="SAM" id="MobiDB-lite"/>
    </source>
</evidence>
<name>A0ABU0YHP1_9PROT</name>
<feature type="region of interest" description="Disordered" evidence="2">
    <location>
        <begin position="164"/>
        <end position="216"/>
    </location>
</feature>
<accession>A0ABU0YHP1</accession>
<evidence type="ECO:0000313" key="4">
    <source>
        <dbReference type="Proteomes" id="UP001230156"/>
    </source>
</evidence>
<gene>
    <name evidence="3" type="ORF">Q8A70_06125</name>
</gene>
<dbReference type="EMBL" id="JAUYVI010000002">
    <property type="protein sequence ID" value="MDQ7247232.1"/>
    <property type="molecule type" value="Genomic_DNA"/>
</dbReference>
<evidence type="ECO:0000313" key="3">
    <source>
        <dbReference type="EMBL" id="MDQ7247232.1"/>
    </source>
</evidence>
<proteinExistence type="predicted"/>
<protein>
    <submittedName>
        <fullName evidence="3">Uncharacterized protein</fullName>
    </submittedName>
</protein>
<dbReference type="RefSeq" id="WP_379954633.1">
    <property type="nucleotide sequence ID" value="NZ_JAUYVI010000002.1"/>
</dbReference>